<dbReference type="GO" id="GO:0045436">
    <property type="term" value="F:lycopene beta cyclase activity"/>
    <property type="evidence" value="ECO:0007669"/>
    <property type="project" value="InterPro"/>
</dbReference>
<evidence type="ECO:0000313" key="3">
    <source>
        <dbReference type="Proteomes" id="UP000182944"/>
    </source>
</evidence>
<keyword evidence="3" id="KW-1185">Reference proteome</keyword>
<dbReference type="InterPro" id="IPR036188">
    <property type="entry name" value="FAD/NAD-bd_sf"/>
</dbReference>
<dbReference type="RefSeq" id="WP_036736670.1">
    <property type="nucleotide sequence ID" value="NZ_FNNA01000004.1"/>
</dbReference>
<dbReference type="AlphaFoldDB" id="A0A1H3ANX2"/>
<dbReference type="Gene3D" id="3.50.50.60">
    <property type="entry name" value="FAD/NAD(P)-binding domain"/>
    <property type="match status" value="1"/>
</dbReference>
<proteinExistence type="inferred from homology"/>
<dbReference type="GO" id="GO:0016705">
    <property type="term" value="F:oxidoreductase activity, acting on paired donors, with incorporation or reduction of molecular oxygen"/>
    <property type="evidence" value="ECO:0007669"/>
    <property type="project" value="InterPro"/>
</dbReference>
<dbReference type="EMBL" id="FNNA01000004">
    <property type="protein sequence ID" value="SDX30854.1"/>
    <property type="molecule type" value="Genomic_DNA"/>
</dbReference>
<dbReference type="OrthoDB" id="5793379at2"/>
<dbReference type="Pfam" id="PF05834">
    <property type="entry name" value="Lycopene_cycl"/>
    <property type="match status" value="1"/>
</dbReference>
<sequence length="389" mass="41742">MTGAQDADLLIAGAGLSAGLIALAVRAARPDCRVLLVDAAPAPTGSHTWSFHLPDLPPAWLARLSPGLRARWDGQEVRFSDHARRLRAGYAALDDAGLARLVADSGAEVIRAAPVAQADAAGLVLADGRRLSAPCVIDARGARPSRHLVTGFQKFVGLEIETEAPHGVARPVIMDATVPQEDGYRFVYLLPFSPTRLLIEDTRYSDGAALDDAALADAIAAYARARGWAGREVRRERGVLPIALAHDAAGFWDEAAGGAVPVGLRAGLFHPVTGYSLPVAARVADAVAAASPLTTAAAMAAVRRLALTKAREDRFLRLLNRMLFRGCPPERRHRILSRFYRLPEGLIERFYAGRLTTLDRLRIVTGKPPIPIRDALPCLPEAPLFKESP</sequence>
<name>A0A1H3ANX2_9RHOB</name>
<reference evidence="3" key="1">
    <citation type="submission" date="2016-10" db="EMBL/GenBank/DDBJ databases">
        <authorList>
            <person name="Varghese N."/>
            <person name="Submissions S."/>
        </authorList>
    </citation>
    <scope>NUCLEOTIDE SEQUENCE [LARGE SCALE GENOMIC DNA]</scope>
    <source>
        <strain evidence="3">DSM 29303</strain>
    </source>
</reference>
<dbReference type="GO" id="GO:0016117">
    <property type="term" value="P:carotenoid biosynthetic process"/>
    <property type="evidence" value="ECO:0007669"/>
    <property type="project" value="InterPro"/>
</dbReference>
<dbReference type="NCBIfam" id="TIGR01789">
    <property type="entry name" value="lycopene_cycl"/>
    <property type="match status" value="1"/>
</dbReference>
<accession>A0A1H3ANX2</accession>
<organism evidence="2 3">
    <name type="scientific">Paracoccus sanguinis</name>
    <dbReference type="NCBI Taxonomy" id="1545044"/>
    <lineage>
        <taxon>Bacteria</taxon>
        <taxon>Pseudomonadati</taxon>
        <taxon>Pseudomonadota</taxon>
        <taxon>Alphaproteobacteria</taxon>
        <taxon>Rhodobacterales</taxon>
        <taxon>Paracoccaceae</taxon>
        <taxon>Paracoccus</taxon>
    </lineage>
</organism>
<dbReference type="STRING" id="1545044.SAMN05444276_104138"/>
<dbReference type="InterPro" id="IPR010108">
    <property type="entry name" value="Lycopene_cyclase_b/e"/>
</dbReference>
<dbReference type="Proteomes" id="UP000182944">
    <property type="component" value="Unassembled WGS sequence"/>
</dbReference>
<dbReference type="InterPro" id="IPR008461">
    <property type="entry name" value="CrtY"/>
</dbReference>
<comment type="similarity">
    <text evidence="1">Belongs to the lycopene cyclase family.</text>
</comment>
<dbReference type="NCBIfam" id="TIGR01790">
    <property type="entry name" value="carotene-cycl"/>
    <property type="match status" value="1"/>
</dbReference>
<dbReference type="SUPFAM" id="SSF51905">
    <property type="entry name" value="FAD/NAD(P)-binding domain"/>
    <property type="match status" value="1"/>
</dbReference>
<gene>
    <name evidence="2" type="ORF">SAMN05444276_104138</name>
</gene>
<evidence type="ECO:0000313" key="2">
    <source>
        <dbReference type="EMBL" id="SDX30854.1"/>
    </source>
</evidence>
<protein>
    <submittedName>
        <fullName evidence="2">Lycopene beta-cyclase</fullName>
    </submittedName>
</protein>
<evidence type="ECO:0000256" key="1">
    <source>
        <dbReference type="ARBA" id="ARBA00006599"/>
    </source>
</evidence>